<name>A0A381PIG3_9ZZZZ</name>
<dbReference type="InterPro" id="IPR020946">
    <property type="entry name" value="Flavin_mOase-like"/>
</dbReference>
<proteinExistence type="inferred from homology"/>
<keyword evidence="4" id="KW-0521">NADP</keyword>
<gene>
    <name evidence="6" type="ORF">METZ01_LOCUS19594</name>
</gene>
<dbReference type="GO" id="GO:0004499">
    <property type="term" value="F:N,N-dimethylaniline monooxygenase activity"/>
    <property type="evidence" value="ECO:0007669"/>
    <property type="project" value="InterPro"/>
</dbReference>
<sequence length="452" mass="51306">MTRVAILGAGPSGLAQLRAFASAAADGTEIPDLVCYEKQEDWGGLWNYTWRTGVDEYGEPVHGSMYRYLWSNGPKECLEFADYGFEEHFGKPIASYPPREVLWDYIKGRVEKSKVRDQIRFRTPVRDVSYDDATGQFTVTAHDLKVGTVSSEEFDYVVVATGHFSVPNVPHYPGFEKFLGRILHAHDFRDAVEFAGKDILIMGASYSAEDIGSQCHKYGARNIYCTSRAGTMGFDWPDNWEEFPILTHVDGNTAHFADGQTRDVQAIILCTGYLHHFPFMPDDLRLETKNRLWTPGLYKGVAWERNPKLFYLGMQDQYYTFNMFDAQAWWARDVMLGRIELPSAAEMAADSAGWLEREEALETAYEEIDFQGDYTQELVDATDYPDFNIGEVNRMFKEWKGHKSADIMGYRNLGFPSTLTGTEAPIHHTPWMEAMDDSMATYLLDEAPEGGG</sequence>
<protein>
    <recommendedName>
        <fullName evidence="7">FAD/NAD(P)-binding domain-containing protein</fullName>
    </recommendedName>
</protein>
<evidence type="ECO:0000256" key="4">
    <source>
        <dbReference type="ARBA" id="ARBA00022857"/>
    </source>
</evidence>
<dbReference type="PANTHER" id="PTHR23023">
    <property type="entry name" value="DIMETHYLANILINE MONOOXYGENASE"/>
    <property type="match status" value="1"/>
</dbReference>
<dbReference type="InterPro" id="IPR050346">
    <property type="entry name" value="FMO-like"/>
</dbReference>
<evidence type="ECO:0000256" key="2">
    <source>
        <dbReference type="ARBA" id="ARBA00022630"/>
    </source>
</evidence>
<dbReference type="EMBL" id="UINC01000993">
    <property type="protein sequence ID" value="SUZ66740.1"/>
    <property type="molecule type" value="Genomic_DNA"/>
</dbReference>
<dbReference type="Pfam" id="PF00743">
    <property type="entry name" value="FMO-like"/>
    <property type="match status" value="2"/>
</dbReference>
<dbReference type="GO" id="GO:0050661">
    <property type="term" value="F:NADP binding"/>
    <property type="evidence" value="ECO:0007669"/>
    <property type="project" value="InterPro"/>
</dbReference>
<dbReference type="InterPro" id="IPR036188">
    <property type="entry name" value="FAD/NAD-bd_sf"/>
</dbReference>
<organism evidence="6">
    <name type="scientific">marine metagenome</name>
    <dbReference type="NCBI Taxonomy" id="408172"/>
    <lineage>
        <taxon>unclassified sequences</taxon>
        <taxon>metagenomes</taxon>
        <taxon>ecological metagenomes</taxon>
    </lineage>
</organism>
<dbReference type="AlphaFoldDB" id="A0A381PIG3"/>
<dbReference type="GO" id="GO:0050660">
    <property type="term" value="F:flavin adenine dinucleotide binding"/>
    <property type="evidence" value="ECO:0007669"/>
    <property type="project" value="InterPro"/>
</dbReference>
<reference evidence="6" key="1">
    <citation type="submission" date="2018-05" db="EMBL/GenBank/DDBJ databases">
        <authorList>
            <person name="Lanie J.A."/>
            <person name="Ng W.-L."/>
            <person name="Kazmierczak K.M."/>
            <person name="Andrzejewski T.M."/>
            <person name="Davidsen T.M."/>
            <person name="Wayne K.J."/>
            <person name="Tettelin H."/>
            <person name="Glass J.I."/>
            <person name="Rusch D."/>
            <person name="Podicherti R."/>
            <person name="Tsui H.-C.T."/>
            <person name="Winkler M.E."/>
        </authorList>
    </citation>
    <scope>NUCLEOTIDE SEQUENCE</scope>
</reference>
<evidence type="ECO:0000256" key="5">
    <source>
        <dbReference type="ARBA" id="ARBA00023002"/>
    </source>
</evidence>
<evidence type="ECO:0000313" key="6">
    <source>
        <dbReference type="EMBL" id="SUZ66740.1"/>
    </source>
</evidence>
<dbReference type="PRINTS" id="PR00370">
    <property type="entry name" value="FMOXYGENASE"/>
</dbReference>
<dbReference type="SUPFAM" id="SSF51905">
    <property type="entry name" value="FAD/NAD(P)-binding domain"/>
    <property type="match status" value="2"/>
</dbReference>
<keyword evidence="5" id="KW-0560">Oxidoreductase</keyword>
<keyword evidence="3" id="KW-0274">FAD</keyword>
<accession>A0A381PIG3</accession>
<evidence type="ECO:0000256" key="1">
    <source>
        <dbReference type="ARBA" id="ARBA00009183"/>
    </source>
</evidence>
<dbReference type="Gene3D" id="3.50.50.60">
    <property type="entry name" value="FAD/NAD(P)-binding domain"/>
    <property type="match status" value="2"/>
</dbReference>
<comment type="similarity">
    <text evidence="1">Belongs to the FMO family.</text>
</comment>
<dbReference type="PIRSF" id="PIRSF000332">
    <property type="entry name" value="FMO"/>
    <property type="match status" value="1"/>
</dbReference>
<dbReference type="InterPro" id="IPR000960">
    <property type="entry name" value="Flavin_mOase"/>
</dbReference>
<evidence type="ECO:0008006" key="7">
    <source>
        <dbReference type="Google" id="ProtNLM"/>
    </source>
</evidence>
<keyword evidence="2" id="KW-0285">Flavoprotein</keyword>
<evidence type="ECO:0000256" key="3">
    <source>
        <dbReference type="ARBA" id="ARBA00022827"/>
    </source>
</evidence>